<dbReference type="InterPro" id="IPR023149">
    <property type="entry name" value="Trans_acon_MeTrfase_C"/>
</dbReference>
<keyword evidence="1 4" id="KW-0489">Methyltransferase</keyword>
<evidence type="ECO:0000313" key="5">
    <source>
        <dbReference type="Proteomes" id="UP000019205"/>
    </source>
</evidence>
<dbReference type="STRING" id="314285.KT71_03412"/>
<dbReference type="PANTHER" id="PTHR43861:SF1">
    <property type="entry name" value="TRANS-ACONITATE 2-METHYLTRANSFERASE"/>
    <property type="match status" value="1"/>
</dbReference>
<dbReference type="AlphaFoldDB" id="A4A7J4"/>
<dbReference type="GO" id="GO:0030798">
    <property type="term" value="F:trans-aconitate 2-methyltransferase activity"/>
    <property type="evidence" value="ECO:0007669"/>
    <property type="project" value="UniProtKB-EC"/>
</dbReference>
<dbReference type="InterPro" id="IPR041698">
    <property type="entry name" value="Methyltransf_25"/>
</dbReference>
<accession>A4A7J4</accession>
<evidence type="ECO:0000256" key="1">
    <source>
        <dbReference type="ARBA" id="ARBA00022603"/>
    </source>
</evidence>
<dbReference type="HOGENOM" id="CLU_037990_5_2_6"/>
<reference evidence="4 5" key="1">
    <citation type="journal article" date="2007" name="Proc. Natl. Acad. Sci. U.S.A.">
        <title>Characterization of a marine gammaproteobacterium capable of aerobic anoxygenic photosynthesis.</title>
        <authorList>
            <person name="Fuchs B.M."/>
            <person name="Spring S."/>
            <person name="Teeling H."/>
            <person name="Quast C."/>
            <person name="Wulf J."/>
            <person name="Schattenhofer M."/>
            <person name="Yan S."/>
            <person name="Ferriera S."/>
            <person name="Johnson J."/>
            <person name="Glockner F.O."/>
            <person name="Amann R."/>
        </authorList>
    </citation>
    <scope>NUCLEOTIDE SEQUENCE [LARGE SCALE GENOMIC DNA]</scope>
    <source>
        <strain evidence="4">KT71</strain>
    </source>
</reference>
<dbReference type="Gene3D" id="3.40.50.150">
    <property type="entry name" value="Vaccinia Virus protein VP39"/>
    <property type="match status" value="1"/>
</dbReference>
<dbReference type="NCBIfam" id="NF002463">
    <property type="entry name" value="PRK01683.1"/>
    <property type="match status" value="1"/>
</dbReference>
<dbReference type="InterPro" id="IPR029063">
    <property type="entry name" value="SAM-dependent_MTases_sf"/>
</dbReference>
<evidence type="ECO:0000313" key="4">
    <source>
        <dbReference type="EMBL" id="EAQ98263.1"/>
    </source>
</evidence>
<keyword evidence="2 4" id="KW-0808">Transferase</keyword>
<dbReference type="eggNOG" id="COG4106">
    <property type="taxonomic scope" value="Bacteria"/>
</dbReference>
<dbReference type="Pfam" id="PF13649">
    <property type="entry name" value="Methyltransf_25"/>
    <property type="match status" value="1"/>
</dbReference>
<name>A4A7J4_9GAMM</name>
<evidence type="ECO:0000259" key="3">
    <source>
        <dbReference type="Pfam" id="PF13649"/>
    </source>
</evidence>
<protein>
    <submittedName>
        <fullName evidence="4">Trans-aconitate methyltransferase</fullName>
        <ecNumber evidence="4">2.1.1.144</ecNumber>
    </submittedName>
</protein>
<dbReference type="GO" id="GO:0032259">
    <property type="term" value="P:methylation"/>
    <property type="evidence" value="ECO:0007669"/>
    <property type="project" value="UniProtKB-KW"/>
</dbReference>
<dbReference type="EMBL" id="AAOA02000002">
    <property type="protein sequence ID" value="EAQ98263.1"/>
    <property type="molecule type" value="Genomic_DNA"/>
</dbReference>
<reference evidence="4 5" key="2">
    <citation type="journal article" date="2009" name="PLoS ONE">
        <title>The photosynthetic apparatus and its regulation in the aerobic gammaproteobacterium Congregibacter litoralis gen. nov., sp. nov.</title>
        <authorList>
            <person name="Spring S."/>
            <person name="Lunsdorf H."/>
            <person name="Fuchs B.M."/>
            <person name="Tindall B.J."/>
        </authorList>
    </citation>
    <scope>NUCLEOTIDE SEQUENCE [LARGE SCALE GENOMIC DNA]</scope>
    <source>
        <strain evidence="4">KT71</strain>
    </source>
</reference>
<proteinExistence type="predicted"/>
<dbReference type="CDD" id="cd02440">
    <property type="entry name" value="AdoMet_MTases"/>
    <property type="match status" value="1"/>
</dbReference>
<dbReference type="OrthoDB" id="9760689at2"/>
<dbReference type="SUPFAM" id="SSF53335">
    <property type="entry name" value="S-adenosyl-L-methionine-dependent methyltransferases"/>
    <property type="match status" value="1"/>
</dbReference>
<sequence length="259" mass="28988">MSDWNAAHYDYFADQRQLAVRDLIAALADARPRSIVDLGCGSGLSTALLAKRWPEATVQGIDQSSAMLARAATRVPQARFSEGNIGSFTPEEATDMLFANASLHWLPEHRALLPKLMATLGPGGVLAVQMPNNLGEASHRLMRELATSPDYATYFEGFQSERGELPTPREYYEYLSPFSESQRIWETQYQHLLAGPRDIVAWFKTTGLKPFLDKLPAGKRDAFESDYLEAITRAYPRLCDGHVMLRLPRLFIVAVRKSP</sequence>
<feature type="domain" description="Methyltransferase" evidence="3">
    <location>
        <begin position="35"/>
        <end position="124"/>
    </location>
</feature>
<dbReference type="Proteomes" id="UP000019205">
    <property type="component" value="Chromosome"/>
</dbReference>
<gene>
    <name evidence="4" type="ORF">KT71_03412</name>
</gene>
<dbReference type="Gene3D" id="1.10.150.290">
    <property type="entry name" value="S-adenosyl-L-methionine-dependent methyltransferases"/>
    <property type="match status" value="1"/>
</dbReference>
<comment type="caution">
    <text evidence="4">The sequence shown here is derived from an EMBL/GenBank/DDBJ whole genome shotgun (WGS) entry which is preliminary data.</text>
</comment>
<dbReference type="PANTHER" id="PTHR43861">
    <property type="entry name" value="TRANS-ACONITATE 2-METHYLTRANSFERASE-RELATED"/>
    <property type="match status" value="1"/>
</dbReference>
<dbReference type="EC" id="2.1.1.144" evidence="4"/>
<organism evidence="4 5">
    <name type="scientific">Congregibacter litoralis KT71</name>
    <dbReference type="NCBI Taxonomy" id="314285"/>
    <lineage>
        <taxon>Bacteria</taxon>
        <taxon>Pseudomonadati</taxon>
        <taxon>Pseudomonadota</taxon>
        <taxon>Gammaproteobacteria</taxon>
        <taxon>Cellvibrionales</taxon>
        <taxon>Halieaceae</taxon>
        <taxon>Congregibacter</taxon>
    </lineage>
</organism>
<dbReference type="RefSeq" id="WP_008293092.1">
    <property type="nucleotide sequence ID" value="NZ_CM002299.1"/>
</dbReference>
<evidence type="ECO:0000256" key="2">
    <source>
        <dbReference type="ARBA" id="ARBA00022679"/>
    </source>
</evidence>
<keyword evidence="5" id="KW-1185">Reference proteome</keyword>